<dbReference type="GO" id="GO:0005096">
    <property type="term" value="F:GTPase activator activity"/>
    <property type="evidence" value="ECO:0007669"/>
    <property type="project" value="UniProtKB-KW"/>
</dbReference>
<dbReference type="InterPro" id="IPR001611">
    <property type="entry name" value="Leu-rich_rpt"/>
</dbReference>
<dbReference type="PANTHER" id="PTHR24113:SF12">
    <property type="entry name" value="RAN GTPASE-ACTIVATING PROTEIN 1"/>
    <property type="match status" value="1"/>
</dbReference>
<dbReference type="InterPro" id="IPR032675">
    <property type="entry name" value="LRR_dom_sf"/>
</dbReference>
<dbReference type="GO" id="GO:0048471">
    <property type="term" value="C:perinuclear region of cytoplasm"/>
    <property type="evidence" value="ECO:0007669"/>
    <property type="project" value="TreeGrafter"/>
</dbReference>
<evidence type="ECO:0000313" key="5">
    <source>
        <dbReference type="Proteomes" id="UP000008743"/>
    </source>
</evidence>
<dbReference type="PhylomeDB" id="A0A0D2VUV4"/>
<evidence type="ECO:0000256" key="1">
    <source>
        <dbReference type="ARBA" id="ARBA00022468"/>
    </source>
</evidence>
<dbReference type="Proteomes" id="UP000008743">
    <property type="component" value="Unassembled WGS sequence"/>
</dbReference>
<dbReference type="Gene3D" id="3.80.10.10">
    <property type="entry name" value="Ribonuclease Inhibitor"/>
    <property type="match status" value="2"/>
</dbReference>
<dbReference type="PANTHER" id="PTHR24113">
    <property type="entry name" value="RAN GTPASE-ACTIVATING PROTEIN 1"/>
    <property type="match status" value="1"/>
</dbReference>
<dbReference type="GO" id="GO:0006913">
    <property type="term" value="P:nucleocytoplasmic transport"/>
    <property type="evidence" value="ECO:0007669"/>
    <property type="project" value="TreeGrafter"/>
</dbReference>
<dbReference type="GO" id="GO:0031267">
    <property type="term" value="F:small GTPase binding"/>
    <property type="evidence" value="ECO:0007669"/>
    <property type="project" value="TreeGrafter"/>
</dbReference>
<dbReference type="EMBL" id="KE346368">
    <property type="protein sequence ID" value="KJE95162.1"/>
    <property type="molecule type" value="Genomic_DNA"/>
</dbReference>
<dbReference type="OrthoDB" id="273147at2759"/>
<dbReference type="GO" id="GO:0005634">
    <property type="term" value="C:nucleus"/>
    <property type="evidence" value="ECO:0007669"/>
    <property type="project" value="TreeGrafter"/>
</dbReference>
<dbReference type="Pfam" id="PF13516">
    <property type="entry name" value="LRR_6"/>
    <property type="match status" value="7"/>
</dbReference>
<accession>A0A0D2VUV4</accession>
<dbReference type="SMART" id="SM00368">
    <property type="entry name" value="LRR_RI"/>
    <property type="match status" value="7"/>
</dbReference>
<proteinExistence type="predicted"/>
<reference evidence="5" key="1">
    <citation type="submission" date="2011-02" db="EMBL/GenBank/DDBJ databases">
        <title>The Genome Sequence of Capsaspora owczarzaki ATCC 30864.</title>
        <authorList>
            <person name="Russ C."/>
            <person name="Cuomo C."/>
            <person name="Burger G."/>
            <person name="Gray M.W."/>
            <person name="Holland P.W.H."/>
            <person name="King N."/>
            <person name="Lang F.B.F."/>
            <person name="Roger A.J."/>
            <person name="Ruiz-Trillo I."/>
            <person name="Young S.K."/>
            <person name="Zeng Q."/>
            <person name="Gargeya S."/>
            <person name="Alvarado L."/>
            <person name="Berlin A."/>
            <person name="Chapman S.B."/>
            <person name="Chen Z."/>
            <person name="Freedman E."/>
            <person name="Gellesch M."/>
            <person name="Goldberg J."/>
            <person name="Griggs A."/>
            <person name="Gujja S."/>
            <person name="Heilman E."/>
            <person name="Heiman D."/>
            <person name="Howarth C."/>
            <person name="Mehta T."/>
            <person name="Neiman D."/>
            <person name="Pearson M."/>
            <person name="Roberts A."/>
            <person name="Saif S."/>
            <person name="Shea T."/>
            <person name="Shenoy N."/>
            <person name="Sisk P."/>
            <person name="Stolte C."/>
            <person name="Sykes S."/>
            <person name="White J."/>
            <person name="Yandava C."/>
            <person name="Haas B."/>
            <person name="Nusbaum C."/>
            <person name="Birren B."/>
        </authorList>
    </citation>
    <scope>NUCLEOTIDE SEQUENCE</scope>
    <source>
        <strain evidence="5">ATCC 30864</strain>
    </source>
</reference>
<dbReference type="GO" id="GO:0005829">
    <property type="term" value="C:cytosol"/>
    <property type="evidence" value="ECO:0007669"/>
    <property type="project" value="TreeGrafter"/>
</dbReference>
<organism evidence="4 5">
    <name type="scientific">Capsaspora owczarzaki (strain ATCC 30864)</name>
    <dbReference type="NCBI Taxonomy" id="595528"/>
    <lineage>
        <taxon>Eukaryota</taxon>
        <taxon>Filasterea</taxon>
        <taxon>Capsaspora</taxon>
    </lineage>
</organism>
<dbReference type="SUPFAM" id="SSF52047">
    <property type="entry name" value="RNI-like"/>
    <property type="match status" value="1"/>
</dbReference>
<keyword evidence="2" id="KW-0433">Leucine-rich repeat</keyword>
<keyword evidence="1" id="KW-0343">GTPase activation</keyword>
<keyword evidence="3" id="KW-0677">Repeat</keyword>
<protein>
    <recommendedName>
        <fullName evidence="6">NOD3 protein</fullName>
    </recommendedName>
</protein>
<dbReference type="AlphaFoldDB" id="A0A0D2VUV4"/>
<dbReference type="InParanoid" id="A0A0D2VUV4"/>
<evidence type="ECO:0000256" key="3">
    <source>
        <dbReference type="ARBA" id="ARBA00022737"/>
    </source>
</evidence>
<dbReference type="InterPro" id="IPR027038">
    <property type="entry name" value="RanGap"/>
</dbReference>
<evidence type="ECO:0000256" key="2">
    <source>
        <dbReference type="ARBA" id="ARBA00022614"/>
    </source>
</evidence>
<sequence>MNQRQLELFDKVKNAQDALYLSENQIGNAGAQAIAEALKANPTLTWLVLRRGQIGAAGARAIAETLNVNMRLTRLMLGRNELGDAGAKAIAAAIKVNSTLKRLDLHANMIGHDGAQAIAEALKVNTTVKRLYLDQNQIGDVGAHAIAEALKANTAVTALHLSENQIGDIGAQEIAEALKMNTTLKWLDLQSNCFSNAGLQAIREASQVNPTLTHLDLDLQINPRVFSLLPRLATAEDLHNVFHLLTCGLALEDQPTSLPALPAEIAELIMDNAHYWQGAQHTKQLWFGDDTPADILEVKLPQSVNANSVRVKAIQVLRDSSTLHGSNVGNGFDLIVRDEQGAVRYECLAKPTFVDSNLQLATIWPANHPILRQMREGWQVQVRARKFYGDVLLESLYVGCF</sequence>
<evidence type="ECO:0000313" key="4">
    <source>
        <dbReference type="EMBL" id="KJE95162.1"/>
    </source>
</evidence>
<evidence type="ECO:0008006" key="6">
    <source>
        <dbReference type="Google" id="ProtNLM"/>
    </source>
</evidence>
<dbReference type="eggNOG" id="KOG4308">
    <property type="taxonomic scope" value="Eukaryota"/>
</dbReference>
<name>A0A0D2VUV4_CAPO3</name>
<keyword evidence="5" id="KW-1185">Reference proteome</keyword>
<gene>
    <name evidence="4" type="ORF">CAOG_005642</name>
</gene>